<proteinExistence type="predicted"/>
<keyword evidence="3" id="KW-1185">Reference proteome</keyword>
<gene>
    <name evidence="2" type="ORF">ILUMI_06582</name>
</gene>
<dbReference type="InterPro" id="IPR029526">
    <property type="entry name" value="PGBD"/>
</dbReference>
<accession>A0A8K0GIX1</accession>
<comment type="caution">
    <text evidence="2">The sequence shown here is derived from an EMBL/GenBank/DDBJ whole genome shotgun (WGS) entry which is preliminary data.</text>
</comment>
<dbReference type="Pfam" id="PF13843">
    <property type="entry name" value="DDE_Tnp_1_7"/>
    <property type="match status" value="2"/>
</dbReference>
<evidence type="ECO:0000259" key="1">
    <source>
        <dbReference type="Pfam" id="PF13843"/>
    </source>
</evidence>
<organism evidence="2 3">
    <name type="scientific">Ignelater luminosus</name>
    <name type="common">Cucubano</name>
    <name type="synonym">Pyrophorus luminosus</name>
    <dbReference type="NCBI Taxonomy" id="2038154"/>
    <lineage>
        <taxon>Eukaryota</taxon>
        <taxon>Metazoa</taxon>
        <taxon>Ecdysozoa</taxon>
        <taxon>Arthropoda</taxon>
        <taxon>Hexapoda</taxon>
        <taxon>Insecta</taxon>
        <taxon>Pterygota</taxon>
        <taxon>Neoptera</taxon>
        <taxon>Endopterygota</taxon>
        <taxon>Coleoptera</taxon>
        <taxon>Polyphaga</taxon>
        <taxon>Elateriformia</taxon>
        <taxon>Elateroidea</taxon>
        <taxon>Elateridae</taxon>
        <taxon>Agrypninae</taxon>
        <taxon>Pyrophorini</taxon>
        <taxon>Ignelater</taxon>
    </lineage>
</organism>
<dbReference type="AlphaFoldDB" id="A0A8K0GIX1"/>
<feature type="domain" description="PiggyBac transposable element-derived protein" evidence="1">
    <location>
        <begin position="97"/>
        <end position="174"/>
    </location>
</feature>
<evidence type="ECO:0000313" key="2">
    <source>
        <dbReference type="EMBL" id="KAF2899593.1"/>
    </source>
</evidence>
<feature type="domain" description="PiggyBac transposable element-derived protein" evidence="1">
    <location>
        <begin position="2"/>
        <end position="92"/>
    </location>
</feature>
<dbReference type="PANTHER" id="PTHR46599:SF6">
    <property type="entry name" value="DUAL SPECIFICITY PHOSPHATASE 26"/>
    <property type="match status" value="1"/>
</dbReference>
<dbReference type="Proteomes" id="UP000801492">
    <property type="component" value="Unassembled WGS sequence"/>
</dbReference>
<reference evidence="2" key="1">
    <citation type="submission" date="2019-08" db="EMBL/GenBank/DDBJ databases">
        <title>The genome of the North American firefly Photinus pyralis.</title>
        <authorList>
            <consortium name="Photinus pyralis genome working group"/>
            <person name="Fallon T.R."/>
            <person name="Sander Lower S.E."/>
            <person name="Weng J.-K."/>
        </authorList>
    </citation>
    <scope>NUCLEOTIDE SEQUENCE</scope>
    <source>
        <strain evidence="2">TRF0915ILg1</strain>
        <tissue evidence="2">Whole body</tissue>
    </source>
</reference>
<dbReference type="OrthoDB" id="10038921at2759"/>
<sequence length="188" mass="21785">MLSHIKKCTETEARRHGADNWSLSLEELDAFIALLYARRAYSATNLKLHHMWSNVWGPPVFSQTMGRNRFKKILRYLRFDMENNRSDRLKTDKSALVTRSVLPSKARCNFTQFMANKPDKLGIKFWTLADEKSKYMCNAFPYLGKDELHPEGASLPENVVIKIMETYLRTGRSILQIISLRLSSLPND</sequence>
<name>A0A8K0GIX1_IGNLU</name>
<dbReference type="EMBL" id="VTPC01002735">
    <property type="protein sequence ID" value="KAF2899593.1"/>
    <property type="molecule type" value="Genomic_DNA"/>
</dbReference>
<dbReference type="PANTHER" id="PTHR46599">
    <property type="entry name" value="PIGGYBAC TRANSPOSABLE ELEMENT-DERIVED PROTEIN 4"/>
    <property type="match status" value="1"/>
</dbReference>
<protein>
    <recommendedName>
        <fullName evidence="1">PiggyBac transposable element-derived protein domain-containing protein</fullName>
    </recommendedName>
</protein>
<evidence type="ECO:0000313" key="3">
    <source>
        <dbReference type="Proteomes" id="UP000801492"/>
    </source>
</evidence>